<dbReference type="InterPro" id="IPR007693">
    <property type="entry name" value="DNA_helicase_DnaB-like_N"/>
</dbReference>
<dbReference type="Proteomes" id="UP000809337">
    <property type="component" value="Unassembled WGS sequence"/>
</dbReference>
<dbReference type="GO" id="GO:1990077">
    <property type="term" value="C:primosome complex"/>
    <property type="evidence" value="ECO:0007669"/>
    <property type="project" value="UniProtKB-KW"/>
</dbReference>
<evidence type="ECO:0000256" key="9">
    <source>
        <dbReference type="ARBA" id="ARBA00023235"/>
    </source>
</evidence>
<dbReference type="Pfam" id="PF00772">
    <property type="entry name" value="DnaB"/>
    <property type="match status" value="1"/>
</dbReference>
<evidence type="ECO:0000313" key="14">
    <source>
        <dbReference type="Proteomes" id="UP000809337"/>
    </source>
</evidence>
<evidence type="ECO:0000313" key="13">
    <source>
        <dbReference type="EMBL" id="MBM2356434.1"/>
    </source>
</evidence>
<keyword evidence="3" id="KW-0235">DNA replication</keyword>
<evidence type="ECO:0000256" key="5">
    <source>
        <dbReference type="ARBA" id="ARBA00022801"/>
    </source>
</evidence>
<dbReference type="GO" id="GO:0005829">
    <property type="term" value="C:cytosol"/>
    <property type="evidence" value="ECO:0007669"/>
    <property type="project" value="TreeGrafter"/>
</dbReference>
<protein>
    <recommendedName>
        <fullName evidence="10">DNA 5'-3' helicase</fullName>
        <ecNumber evidence="10">5.6.2.3</ecNumber>
    </recommendedName>
</protein>
<comment type="caution">
    <text evidence="13">The sequence shown here is derived from an EMBL/GenBank/DDBJ whole genome shotgun (WGS) entry which is preliminary data.</text>
</comment>
<reference evidence="13" key="1">
    <citation type="submission" date="2021-01" db="EMBL/GenBank/DDBJ databases">
        <title>Diatom-associated Roseobacters Show Island Model of Population Structure.</title>
        <authorList>
            <person name="Qu L."/>
            <person name="Feng X."/>
            <person name="Chen Y."/>
            <person name="Li L."/>
            <person name="Wang X."/>
            <person name="Hu Z."/>
            <person name="Wang H."/>
            <person name="Luo H."/>
        </authorList>
    </citation>
    <scope>NUCLEOTIDE SEQUENCE</scope>
    <source>
        <strain evidence="13">SM26-45</strain>
    </source>
</reference>
<comment type="catalytic activity">
    <reaction evidence="11">
        <text>ATP + H2O = ADP + phosphate + H(+)</text>
        <dbReference type="Rhea" id="RHEA:13065"/>
        <dbReference type="ChEBI" id="CHEBI:15377"/>
        <dbReference type="ChEBI" id="CHEBI:15378"/>
        <dbReference type="ChEBI" id="CHEBI:30616"/>
        <dbReference type="ChEBI" id="CHEBI:43474"/>
        <dbReference type="ChEBI" id="CHEBI:456216"/>
        <dbReference type="EC" id="5.6.2.3"/>
    </reaction>
</comment>
<dbReference type="SUPFAM" id="SSF52540">
    <property type="entry name" value="P-loop containing nucleoside triphosphate hydrolases"/>
    <property type="match status" value="1"/>
</dbReference>
<evidence type="ECO:0000256" key="4">
    <source>
        <dbReference type="ARBA" id="ARBA00022741"/>
    </source>
</evidence>
<dbReference type="GO" id="GO:0043139">
    <property type="term" value="F:5'-3' DNA helicase activity"/>
    <property type="evidence" value="ECO:0007669"/>
    <property type="project" value="UniProtKB-EC"/>
</dbReference>
<name>A0A9Q2P3N2_9RHOB</name>
<dbReference type="PANTHER" id="PTHR30153">
    <property type="entry name" value="REPLICATIVE DNA HELICASE DNAB"/>
    <property type="match status" value="1"/>
</dbReference>
<dbReference type="GO" id="GO:0006269">
    <property type="term" value="P:DNA replication, synthesis of primer"/>
    <property type="evidence" value="ECO:0007669"/>
    <property type="project" value="UniProtKB-KW"/>
</dbReference>
<evidence type="ECO:0000259" key="12">
    <source>
        <dbReference type="PROSITE" id="PS51199"/>
    </source>
</evidence>
<dbReference type="Gene3D" id="1.10.860.10">
    <property type="entry name" value="DNAb Helicase, Chain A"/>
    <property type="match status" value="1"/>
</dbReference>
<keyword evidence="2" id="KW-0639">Primosome</keyword>
<proteinExistence type="inferred from homology"/>
<accession>A0A9Q2P3N2</accession>
<keyword evidence="5" id="KW-0378">Hydrolase</keyword>
<dbReference type="GO" id="GO:0005524">
    <property type="term" value="F:ATP binding"/>
    <property type="evidence" value="ECO:0007669"/>
    <property type="project" value="UniProtKB-KW"/>
</dbReference>
<keyword evidence="7" id="KW-0067">ATP-binding</keyword>
<dbReference type="AlphaFoldDB" id="A0A9Q2P3N2"/>
<sequence length="481" mass="52770">MAQISSGQTQDPDPSVYNTEAEQQLLGSLLVNNENYSRVVGVVEAGDFFDPLHQRIFEQIQQRIDAGQLASPITMKPAFENDQGMKELGGPRYLARLAGASISSSAIAEYAAMITDLSAKRNLIQCFDQAKVRIFAGEGAAAIAIDVETSAGGLLNKASTKPLIRSHLNAITASIMQINDAYQGIKPNGVLTGLSRLDSVLGSMRSGELILIGARPSMGKTTLAQNLIFNAAQSGVGVFFPSLEMNAESVGNRFLSLGLSRRNIKIPYNRMLKGDLTESEFRSVVDEAKRQESLPIYLGERDVREVSRLRAAAKRAQQRMADSPCPLGLIVLDYLQLIQSAKARSTYDRVSEASDLCKSLAMEFDLPVVALAQLSRNVEMRDPPVPMLSDLRESGKLEEDADAVLFTYRDAYYLERKLNNMSNEDINKEADIRATLERCRDQMDVIIAKQRSGPLKTVPLFVDLGTSNVYDDRSHVADGLI</sequence>
<keyword evidence="9" id="KW-0413">Isomerase</keyword>
<evidence type="ECO:0000256" key="10">
    <source>
        <dbReference type="ARBA" id="ARBA00044969"/>
    </source>
</evidence>
<dbReference type="PROSITE" id="PS51199">
    <property type="entry name" value="SF4_HELICASE"/>
    <property type="match status" value="1"/>
</dbReference>
<evidence type="ECO:0000256" key="2">
    <source>
        <dbReference type="ARBA" id="ARBA00022515"/>
    </source>
</evidence>
<feature type="domain" description="SF4 helicase" evidence="12">
    <location>
        <begin position="183"/>
        <end position="476"/>
    </location>
</feature>
<dbReference type="GO" id="GO:0003677">
    <property type="term" value="F:DNA binding"/>
    <property type="evidence" value="ECO:0007669"/>
    <property type="project" value="UniProtKB-KW"/>
</dbReference>
<dbReference type="RefSeq" id="WP_231035356.1">
    <property type="nucleotide sequence ID" value="NZ_JAJNGX010000015.1"/>
</dbReference>
<dbReference type="EMBL" id="JAFBWN010000015">
    <property type="protein sequence ID" value="MBM2356434.1"/>
    <property type="molecule type" value="Genomic_DNA"/>
</dbReference>
<keyword evidence="4" id="KW-0547">Nucleotide-binding</keyword>
<dbReference type="Pfam" id="PF03796">
    <property type="entry name" value="DnaB_C"/>
    <property type="match status" value="1"/>
</dbReference>
<dbReference type="InterPro" id="IPR003593">
    <property type="entry name" value="AAA+_ATPase"/>
</dbReference>
<evidence type="ECO:0000256" key="6">
    <source>
        <dbReference type="ARBA" id="ARBA00022806"/>
    </source>
</evidence>
<comment type="similarity">
    <text evidence="1">Belongs to the helicase family. DnaB subfamily.</text>
</comment>
<dbReference type="Gene3D" id="3.40.50.300">
    <property type="entry name" value="P-loop containing nucleotide triphosphate hydrolases"/>
    <property type="match status" value="1"/>
</dbReference>
<dbReference type="InterPro" id="IPR027417">
    <property type="entry name" value="P-loop_NTPase"/>
</dbReference>
<keyword evidence="8" id="KW-0238">DNA-binding</keyword>
<organism evidence="13 14">
    <name type="scientific">Pseudosulfitobacter pseudonitzschiae</name>
    <dbReference type="NCBI Taxonomy" id="1402135"/>
    <lineage>
        <taxon>Bacteria</taxon>
        <taxon>Pseudomonadati</taxon>
        <taxon>Pseudomonadota</taxon>
        <taxon>Alphaproteobacteria</taxon>
        <taxon>Rhodobacterales</taxon>
        <taxon>Roseobacteraceae</taxon>
        <taxon>Pseudosulfitobacter</taxon>
    </lineage>
</organism>
<evidence type="ECO:0000256" key="11">
    <source>
        <dbReference type="ARBA" id="ARBA00048954"/>
    </source>
</evidence>
<dbReference type="SUPFAM" id="SSF48024">
    <property type="entry name" value="N-terminal domain of DnaB helicase"/>
    <property type="match status" value="1"/>
</dbReference>
<evidence type="ECO:0000256" key="8">
    <source>
        <dbReference type="ARBA" id="ARBA00023125"/>
    </source>
</evidence>
<evidence type="ECO:0000256" key="1">
    <source>
        <dbReference type="ARBA" id="ARBA00008428"/>
    </source>
</evidence>
<dbReference type="SMART" id="SM00382">
    <property type="entry name" value="AAA"/>
    <property type="match status" value="1"/>
</dbReference>
<evidence type="ECO:0000256" key="7">
    <source>
        <dbReference type="ARBA" id="ARBA00022840"/>
    </source>
</evidence>
<dbReference type="InterPro" id="IPR036185">
    <property type="entry name" value="DNA_heli_DnaB-like_N_sf"/>
</dbReference>
<dbReference type="InterPro" id="IPR007694">
    <property type="entry name" value="DNA_helicase_DnaB-like_C"/>
</dbReference>
<dbReference type="PANTHER" id="PTHR30153:SF2">
    <property type="entry name" value="REPLICATIVE DNA HELICASE"/>
    <property type="match status" value="1"/>
</dbReference>
<dbReference type="GO" id="GO:0016787">
    <property type="term" value="F:hydrolase activity"/>
    <property type="evidence" value="ECO:0007669"/>
    <property type="project" value="UniProtKB-KW"/>
</dbReference>
<evidence type="ECO:0000256" key="3">
    <source>
        <dbReference type="ARBA" id="ARBA00022705"/>
    </source>
</evidence>
<keyword evidence="6" id="KW-0347">Helicase</keyword>
<gene>
    <name evidence="13" type="ORF">JQX14_17910</name>
</gene>
<dbReference type="InterPro" id="IPR016136">
    <property type="entry name" value="DNA_helicase_N/primase_C"/>
</dbReference>
<dbReference type="EC" id="5.6.2.3" evidence="10"/>